<dbReference type="InterPro" id="IPR029488">
    <property type="entry name" value="Hmw/CFAP97"/>
</dbReference>
<comment type="caution">
    <text evidence="2">The sequence shown here is derived from an EMBL/GenBank/DDBJ whole genome shotgun (WGS) entry which is preliminary data.</text>
</comment>
<evidence type="ECO:0000313" key="3">
    <source>
        <dbReference type="Proteomes" id="UP001162131"/>
    </source>
</evidence>
<gene>
    <name evidence="2" type="ORF">BSTOLATCC_MIC53971</name>
</gene>
<reference evidence="2" key="1">
    <citation type="submission" date="2021-09" db="EMBL/GenBank/DDBJ databases">
        <authorList>
            <consortium name="AG Swart"/>
            <person name="Singh M."/>
            <person name="Singh A."/>
            <person name="Seah K."/>
            <person name="Emmerich C."/>
        </authorList>
    </citation>
    <scope>NUCLEOTIDE SEQUENCE</scope>
    <source>
        <strain evidence="2">ATCC30299</strain>
    </source>
</reference>
<keyword evidence="3" id="KW-1185">Reference proteome</keyword>
<evidence type="ECO:0000256" key="1">
    <source>
        <dbReference type="ARBA" id="ARBA00008315"/>
    </source>
</evidence>
<accession>A0AAU9K4I0</accession>
<dbReference type="EMBL" id="CAJZBQ010000053">
    <property type="protein sequence ID" value="CAG9331914.1"/>
    <property type="molecule type" value="Genomic_DNA"/>
</dbReference>
<name>A0AAU9K4I0_9CILI</name>
<dbReference type="AlphaFoldDB" id="A0AAU9K4I0"/>
<organism evidence="2 3">
    <name type="scientific">Blepharisma stoltei</name>
    <dbReference type="NCBI Taxonomy" id="1481888"/>
    <lineage>
        <taxon>Eukaryota</taxon>
        <taxon>Sar</taxon>
        <taxon>Alveolata</taxon>
        <taxon>Ciliophora</taxon>
        <taxon>Postciliodesmatophora</taxon>
        <taxon>Heterotrichea</taxon>
        <taxon>Heterotrichida</taxon>
        <taxon>Blepharismidae</taxon>
        <taxon>Blepharisma</taxon>
    </lineage>
</organism>
<comment type="similarity">
    <text evidence="1">Belongs to the CFAP97 family.</text>
</comment>
<dbReference type="Pfam" id="PF13879">
    <property type="entry name" value="Hmw_CFAP97"/>
    <property type="match status" value="1"/>
</dbReference>
<evidence type="ECO:0000313" key="2">
    <source>
        <dbReference type="EMBL" id="CAG9331914.1"/>
    </source>
</evidence>
<protein>
    <submittedName>
        <fullName evidence="2">Uncharacterized protein</fullName>
    </submittedName>
</protein>
<sequence length="194" mass="22834">MKSKRLTLAVRPDLKDWRNKTSNCHKNLNEIRVLKSSIDFPSPKIFSNTNLIKLDKVSASRENQRIAKENLRILRNLVNISSASPQTRSPKKYNVSNFHIRLWKQVKILEENVNISYRLKNATLSVDFTSYEKDYQNHLRYKQNILEAKQRRFKAMECKNYFKRKSSSVKGNRSNYSNQVKVSDPEILSLIDEI</sequence>
<proteinExistence type="inferred from homology"/>
<dbReference type="Proteomes" id="UP001162131">
    <property type="component" value="Unassembled WGS sequence"/>
</dbReference>